<dbReference type="PANTHER" id="PTHR35037:SF3">
    <property type="entry name" value="C-TERMINAL REGION OF AIDA-LIKE PROTEIN"/>
    <property type="match status" value="1"/>
</dbReference>
<evidence type="ECO:0000313" key="4">
    <source>
        <dbReference type="Proteomes" id="UP001165667"/>
    </source>
</evidence>
<dbReference type="GO" id="GO:0019867">
    <property type="term" value="C:outer membrane"/>
    <property type="evidence" value="ECO:0007669"/>
    <property type="project" value="InterPro"/>
</dbReference>
<comment type="caution">
    <text evidence="3">The sequence shown here is derived from an EMBL/GenBank/DDBJ whole genome shotgun (WGS) entry which is preliminary data.</text>
</comment>
<sequence length="1204" mass="120402">MLKFELFYILLVNKNLKTRAGGFVASSIADHKHAVVAPEMGLAPRSLFDISAYRALRRVILPLFVVLTGSTLVTSASYGQVAPAGSVIDLNGGTPVTTNSYTQYSTTVTPQTAGNYYVLFAFREDPNYFSFDDASFTASGSSTNLLANPGFEAGTVPSQRQSSLNLPVNWGIAYQTGAVPPAAGTVNTFNPHSGSYAWYDGSVGSFDGLYQVISLQASQTYALSFWLTTPNNFVTGASGGGGIEVAAYVGSCGASISACATSLGTGFTVETPPATPTVPTTPTTIAVTGGDIAANVYSLGSAAAQATTVQFAGGTLRMTGGNFPNNIVPVPVALSSLGGTVDTSTGNGGFSGTVSGPGSLTVEGGGTFILSGTNTYAGGTIIEQSRVGVTNANSLGTGSVTFAGGALVAENEGVTISNNAVLSQNSVIDSQTFTLAYAGAFTGTGSLAKQGAGTLVLSGANSFSGSLLVNEGTLRDGSATGLSPNSAVTVAAGATLDVAGFATTIASLAGSGTLTNSGAAPVNLTAGGDGTSTTFSGTLQDGATALTLTKDGTGALTLSGANTYSGGTFLDSGEIVVGSGTALGTGLLSMAGGTTLGFADSLTLANPIAFTVAADPTIDTGSNSVTLSGPVSGPGSLTKIGSGTLDLAATNPYTGDTIVAEGGLLVDGAIANSNVTVNSGAALGGRGTVGSLNLLSGAVLSPGAATPFSTLTITGNATLQSGSTYLVNVNAAGQSDRINVGGTAALNGATLAVNGVGSGIGPNTRFDILSAAGGITGQFGSVQGSSNLAFLAPALSYTGTDVTLGFSQRAAFTSIAATPNQRGTAAAIESLGPGNPLYNAVVIQDAAGARRAFQTASGETRASATTAAVTSTRVVNSIIFDRLWNLPLPQAGDALDALKQFEPHNLPALLQCYAPTTAPSTGLRQGAGYTVWGQAIGDFGRSGSDGNAAAVDRTLGGFVLGVDSRIDAKAFDNWRVGVAGGYTNTEFSVKSGGGSGTFENVFGTLYAGARYGAVTLRFGGTYGGTSTNASRSVVFPGYFESERSSSGGETGQAFGEIGYRFTTSTAVIEPTFNGAITHTHQDAYREKGGAAALVGAAQDVDVGSTVLGVRGELLPFGTLPLVARLFLGWQHTYGDINPAATLAFASGGVAFNSYGAPIDRNAVVGEVGLDWRASTALSLGLTYSGQAGERTTDNAVKGRVEYRF</sequence>
<dbReference type="Gene3D" id="2.160.20.20">
    <property type="match status" value="1"/>
</dbReference>
<dbReference type="Gene3D" id="2.60.120.260">
    <property type="entry name" value="Galactose-binding domain-like"/>
    <property type="match status" value="1"/>
</dbReference>
<accession>A0AA41YS75</accession>
<dbReference type="SUPFAM" id="SSF51126">
    <property type="entry name" value="Pectin lyase-like"/>
    <property type="match status" value="2"/>
</dbReference>
<evidence type="ECO:0000313" key="3">
    <source>
        <dbReference type="EMBL" id="MCW6507581.1"/>
    </source>
</evidence>
<dbReference type="RefSeq" id="WP_282583949.1">
    <property type="nucleotide sequence ID" value="NZ_JAMOIM010000003.1"/>
</dbReference>
<keyword evidence="4" id="KW-1185">Reference proteome</keyword>
<keyword evidence="1" id="KW-0732">Signal</keyword>
<evidence type="ECO:0000259" key="2">
    <source>
        <dbReference type="PROSITE" id="PS51208"/>
    </source>
</evidence>
<dbReference type="NCBIfam" id="TIGR02601">
    <property type="entry name" value="autotrns_rpt"/>
    <property type="match status" value="4"/>
</dbReference>
<dbReference type="NCBIfam" id="TIGR01414">
    <property type="entry name" value="autotrans_barl"/>
    <property type="match status" value="1"/>
</dbReference>
<dbReference type="InterPro" id="IPR051551">
    <property type="entry name" value="Autotransporter_adhesion"/>
</dbReference>
<dbReference type="InterPro" id="IPR011050">
    <property type="entry name" value="Pectin_lyase_fold/virulence"/>
</dbReference>
<dbReference type="Gene3D" id="2.40.128.130">
    <property type="entry name" value="Autotransporter beta-domain"/>
    <property type="match status" value="1"/>
</dbReference>
<organism evidence="3 4">
    <name type="scientific">Lichenifustis flavocetrariae</name>
    <dbReference type="NCBI Taxonomy" id="2949735"/>
    <lineage>
        <taxon>Bacteria</taxon>
        <taxon>Pseudomonadati</taxon>
        <taxon>Pseudomonadota</taxon>
        <taxon>Alphaproteobacteria</taxon>
        <taxon>Hyphomicrobiales</taxon>
        <taxon>Lichenihabitantaceae</taxon>
        <taxon>Lichenifustis</taxon>
    </lineage>
</organism>
<evidence type="ECO:0000256" key="1">
    <source>
        <dbReference type="ARBA" id="ARBA00022729"/>
    </source>
</evidence>
<dbReference type="EMBL" id="JAMOIM010000003">
    <property type="protein sequence ID" value="MCW6507581.1"/>
    <property type="molecule type" value="Genomic_DNA"/>
</dbReference>
<reference evidence="3" key="1">
    <citation type="submission" date="2022-05" db="EMBL/GenBank/DDBJ databases">
        <authorList>
            <person name="Pankratov T."/>
        </authorList>
    </citation>
    <scope>NUCLEOTIDE SEQUENCE</scope>
    <source>
        <strain evidence="3">BP6-180914</strain>
    </source>
</reference>
<protein>
    <submittedName>
        <fullName evidence="3">Autotransporter domain-containing protein</fullName>
    </submittedName>
</protein>
<dbReference type="InterPro" id="IPR012332">
    <property type="entry name" value="Autotransporter_pectin_lyase_C"/>
</dbReference>
<dbReference type="InterPro" id="IPR036709">
    <property type="entry name" value="Autotransporte_beta_dom_sf"/>
</dbReference>
<dbReference type="InterPro" id="IPR005546">
    <property type="entry name" value="Autotransporte_beta"/>
</dbReference>
<dbReference type="InterPro" id="IPR006315">
    <property type="entry name" value="OM_autotransptr_brl_dom"/>
</dbReference>
<dbReference type="Pfam" id="PF12951">
    <property type="entry name" value="PATR"/>
    <property type="match status" value="4"/>
</dbReference>
<name>A0AA41YS75_9HYPH</name>
<dbReference type="SMART" id="SM00869">
    <property type="entry name" value="Autotransporter"/>
    <property type="match status" value="1"/>
</dbReference>
<dbReference type="PROSITE" id="PS51208">
    <property type="entry name" value="AUTOTRANSPORTER"/>
    <property type="match status" value="1"/>
</dbReference>
<gene>
    <name evidence="3" type="ORF">M8523_06050</name>
</gene>
<dbReference type="SUPFAM" id="SSF103515">
    <property type="entry name" value="Autotransporter"/>
    <property type="match status" value="1"/>
</dbReference>
<feature type="domain" description="Autotransporter" evidence="2">
    <location>
        <begin position="924"/>
        <end position="1204"/>
    </location>
</feature>
<dbReference type="AlphaFoldDB" id="A0AA41YS75"/>
<dbReference type="PANTHER" id="PTHR35037">
    <property type="entry name" value="C-TERMINAL REGION OF AIDA-LIKE PROTEIN"/>
    <property type="match status" value="1"/>
</dbReference>
<dbReference type="Proteomes" id="UP001165667">
    <property type="component" value="Unassembled WGS sequence"/>
</dbReference>
<proteinExistence type="predicted"/>
<dbReference type="Pfam" id="PF03797">
    <property type="entry name" value="Autotransporter"/>
    <property type="match status" value="1"/>
</dbReference>
<dbReference type="InterPro" id="IPR013425">
    <property type="entry name" value="Autotrns_rpt"/>
</dbReference>